<dbReference type="Proteomes" id="UP000623301">
    <property type="component" value="Unassembled WGS sequence"/>
</dbReference>
<proteinExistence type="predicted"/>
<name>A0ABS0WLK7_9FLAO</name>
<keyword evidence="2" id="KW-1185">Reference proteome</keyword>
<reference evidence="1 2" key="1">
    <citation type="submission" date="2020-12" db="EMBL/GenBank/DDBJ databases">
        <title>Aureibaculum luteum sp. nov. and Aureibaculum flavum sp. nov., novel members of the family Flavobacteriaceae isolated from Antarctic intertidal sediments.</title>
        <authorList>
            <person name="He X."/>
            <person name="Zhang X."/>
        </authorList>
    </citation>
    <scope>NUCLEOTIDE SEQUENCE [LARGE SCALE GENOMIC DNA]</scope>
    <source>
        <strain evidence="1 2">A20</strain>
    </source>
</reference>
<protein>
    <submittedName>
        <fullName evidence="1">Uncharacterized protein</fullName>
    </submittedName>
</protein>
<dbReference type="RefSeq" id="WP_198839678.1">
    <property type="nucleotide sequence ID" value="NZ_JAEHFJ010000001.1"/>
</dbReference>
<evidence type="ECO:0000313" key="1">
    <source>
        <dbReference type="EMBL" id="MBJ2172848.1"/>
    </source>
</evidence>
<organism evidence="1 2">
    <name type="scientific">Aureibaculum flavum</name>
    <dbReference type="NCBI Taxonomy" id="2795986"/>
    <lineage>
        <taxon>Bacteria</taxon>
        <taxon>Pseudomonadati</taxon>
        <taxon>Bacteroidota</taxon>
        <taxon>Flavobacteriia</taxon>
        <taxon>Flavobacteriales</taxon>
        <taxon>Flavobacteriaceae</taxon>
        <taxon>Aureibaculum</taxon>
    </lineage>
</organism>
<comment type="caution">
    <text evidence="1">The sequence shown here is derived from an EMBL/GenBank/DDBJ whole genome shotgun (WGS) entry which is preliminary data.</text>
</comment>
<sequence>MGGIKCEVDGILLKPNFKLYGNARARGDSYLDGTHFLSISFNNDTNTDMGIQYIRLLSMDADTRIDLTGRIFILGEKENGQSYAEYRSIEFDGATSASYNGKLEILYHDTQERIIGGKFWFDAANENNEIREIRKGEFDMFIN</sequence>
<gene>
    <name evidence="1" type="ORF">JBL43_01275</name>
</gene>
<dbReference type="EMBL" id="JAEHFJ010000001">
    <property type="protein sequence ID" value="MBJ2172848.1"/>
    <property type="molecule type" value="Genomic_DNA"/>
</dbReference>
<evidence type="ECO:0000313" key="2">
    <source>
        <dbReference type="Proteomes" id="UP000623301"/>
    </source>
</evidence>
<accession>A0ABS0WLK7</accession>